<evidence type="ECO:0000256" key="5">
    <source>
        <dbReference type="ARBA" id="ARBA00022847"/>
    </source>
</evidence>
<dbReference type="AlphaFoldDB" id="A0AAD3MPI7"/>
<sequence>SMLQSQYWYYLLEMGFYLSLLLSLTFDVKRKDFKEQVIHHIATLTLLSFSWISNYIRIGTLVMAVHDSADILLEVRPVCLEEDAKKEYLEKKERGELAAQKADFLKHNILRPVNLSVTNDGRLHFGDVVMLVNLGGENRERSAVSINTDVNCLIKIPSPGIQAPCGVSAGRGMQPCARTAFIITSVDGSPEGSTLLFEQSFALKTTSGFARGLYLTSDLKSFQKCAKKSRLQEVNLEDDGSFLSWWKIVHFDPQERLEYEGQPVPANVEVLIIHCKTNQALAVLGDQILWTTYGKEYEVTAHTFLDSHKAEQDNNHWILCTSDPAGDGLKKGHRLCRKTIMAVDVPGLVAVVVFYIVILIIGVWASRKSKKVEKTCAGSKSEVTIIGDRNINVLVGVFTMTATWVGGGYIMGTAEAVYSPTQGLIWAMGPPAYLINFLLGGLFFAKPMRSKRYVTMLDPFQHRYGNMFTAILLLPALVSDILWVACILAALGGTMSIILGLSSALSIVISAAVSITYTFLGGLYSVAYTDIIQLSFIFVSMWLCIPFLVLSPAVTDNSPTAHLNQTNSHSWLGELELANAGKWADEMLLLALGGLAYQALYQRILSAASSAQAQVTCFAAAGTVFIMGVPSVIIGAVAATA</sequence>
<evidence type="ECO:0000256" key="6">
    <source>
        <dbReference type="ARBA" id="ARBA00022979"/>
    </source>
</evidence>
<dbReference type="PROSITE" id="PS50283">
    <property type="entry name" value="NA_SOLUT_SYMP_3"/>
    <property type="match status" value="1"/>
</dbReference>
<evidence type="ECO:0000256" key="9">
    <source>
        <dbReference type="ARBA" id="ARBA00023065"/>
    </source>
</evidence>
<evidence type="ECO:0000256" key="14">
    <source>
        <dbReference type="SAM" id="Phobius"/>
    </source>
</evidence>
<feature type="transmembrane region" description="Helical" evidence="14">
    <location>
        <begin position="466"/>
        <end position="491"/>
    </location>
</feature>
<evidence type="ECO:0000259" key="15">
    <source>
        <dbReference type="Pfam" id="PF03798"/>
    </source>
</evidence>
<dbReference type="InterPro" id="IPR038377">
    <property type="entry name" value="Na/Glc_symporter_sf"/>
</dbReference>
<evidence type="ECO:0000256" key="7">
    <source>
        <dbReference type="ARBA" id="ARBA00022989"/>
    </source>
</evidence>
<feature type="transmembrane region" description="Helical" evidence="14">
    <location>
        <begin position="6"/>
        <end position="25"/>
    </location>
</feature>
<evidence type="ECO:0000256" key="10">
    <source>
        <dbReference type="ARBA" id="ARBA00023136"/>
    </source>
</evidence>
<evidence type="ECO:0000313" key="17">
    <source>
        <dbReference type="Proteomes" id="UP001279410"/>
    </source>
</evidence>
<dbReference type="PANTHER" id="PTHR45897:SF5">
    <property type="entry name" value="HIGH AFFINITY CHOLINE TRANSPORTER 1"/>
    <property type="match status" value="1"/>
</dbReference>
<evidence type="ECO:0000256" key="8">
    <source>
        <dbReference type="ARBA" id="ARBA00023053"/>
    </source>
</evidence>
<dbReference type="Proteomes" id="UP001279410">
    <property type="component" value="Unassembled WGS sequence"/>
</dbReference>
<feature type="transmembrane region" description="Helical" evidence="14">
    <location>
        <begin position="424"/>
        <end position="445"/>
    </location>
</feature>
<feature type="transmembrane region" description="Helical" evidence="14">
    <location>
        <begin position="391"/>
        <end position="412"/>
    </location>
</feature>
<dbReference type="InterPro" id="IPR055325">
    <property type="entry name" value="CF161"/>
</dbReference>
<comment type="similarity">
    <text evidence="2 13">Belongs to the sodium:solute symporter (SSF) (TC 2.A.21) family.</text>
</comment>
<feature type="transmembrane region" description="Helical" evidence="14">
    <location>
        <begin position="345"/>
        <end position="365"/>
    </location>
</feature>
<proteinExistence type="inferred from homology"/>
<comment type="caution">
    <text evidence="16">The sequence shown here is derived from an EMBL/GenBank/DDBJ whole genome shotgun (WGS) entry which is preliminary data.</text>
</comment>
<evidence type="ECO:0000256" key="1">
    <source>
        <dbReference type="ARBA" id="ARBA00004141"/>
    </source>
</evidence>
<gene>
    <name evidence="16" type="ORF">AKAME5_001075400</name>
</gene>
<dbReference type="InterPro" id="IPR052244">
    <property type="entry name" value="Choline_transporter"/>
</dbReference>
<reference evidence="16" key="1">
    <citation type="submission" date="2022-08" db="EMBL/GenBank/DDBJ databases">
        <title>Genome sequencing of akame (Lates japonicus).</title>
        <authorList>
            <person name="Hashiguchi Y."/>
            <person name="Takahashi H."/>
        </authorList>
    </citation>
    <scope>NUCLEOTIDE SEQUENCE</scope>
    <source>
        <strain evidence="16">Kochi</strain>
    </source>
</reference>
<evidence type="ECO:0000256" key="3">
    <source>
        <dbReference type="ARBA" id="ARBA00022448"/>
    </source>
</evidence>
<protein>
    <submittedName>
        <fullName evidence="16">High affinity choline transporter 1-like protein</fullName>
    </submittedName>
</protein>
<keyword evidence="5" id="KW-0769">Symport</keyword>
<dbReference type="GO" id="GO:0005886">
    <property type="term" value="C:plasma membrane"/>
    <property type="evidence" value="ECO:0007669"/>
    <property type="project" value="TreeGrafter"/>
</dbReference>
<evidence type="ECO:0000256" key="12">
    <source>
        <dbReference type="ARBA" id="ARBA00023201"/>
    </source>
</evidence>
<evidence type="ECO:0000256" key="4">
    <source>
        <dbReference type="ARBA" id="ARBA00022692"/>
    </source>
</evidence>
<dbReference type="Pfam" id="PF24569">
    <property type="entry name" value="CFAP161"/>
    <property type="match status" value="1"/>
</dbReference>
<keyword evidence="7 14" id="KW-1133">Transmembrane helix</keyword>
<keyword evidence="10 14" id="KW-0472">Membrane</keyword>
<keyword evidence="4 14" id="KW-0812">Transmembrane</keyword>
<dbReference type="GO" id="GO:0005307">
    <property type="term" value="F:choline:sodium symporter activity"/>
    <property type="evidence" value="ECO:0007669"/>
    <property type="project" value="TreeGrafter"/>
</dbReference>
<feature type="domain" description="TLC" evidence="15">
    <location>
        <begin position="5"/>
        <end position="76"/>
    </location>
</feature>
<feature type="non-terminal residue" evidence="16">
    <location>
        <position position="641"/>
    </location>
</feature>
<evidence type="ECO:0000256" key="2">
    <source>
        <dbReference type="ARBA" id="ARBA00006434"/>
    </source>
</evidence>
<name>A0AAD3MPI7_LATJO</name>
<accession>A0AAD3MPI7</accession>
<keyword evidence="11" id="KW-0325">Glycoprotein</keyword>
<keyword evidence="17" id="KW-1185">Reference proteome</keyword>
<evidence type="ECO:0000313" key="16">
    <source>
        <dbReference type="EMBL" id="GLD58663.1"/>
    </source>
</evidence>
<feature type="transmembrane region" description="Helical" evidence="14">
    <location>
        <begin position="532"/>
        <end position="554"/>
    </location>
</feature>
<dbReference type="PANTHER" id="PTHR45897">
    <property type="entry name" value="HIGH-AFFINITY CHOLINE TRANSPORTER 1"/>
    <property type="match status" value="1"/>
</dbReference>
<dbReference type="Pfam" id="PF00474">
    <property type="entry name" value="SSF"/>
    <property type="match status" value="1"/>
</dbReference>
<keyword evidence="8" id="KW-0915">Sodium</keyword>
<organism evidence="16 17">
    <name type="scientific">Lates japonicus</name>
    <name type="common">Japanese lates</name>
    <dbReference type="NCBI Taxonomy" id="270547"/>
    <lineage>
        <taxon>Eukaryota</taxon>
        <taxon>Metazoa</taxon>
        <taxon>Chordata</taxon>
        <taxon>Craniata</taxon>
        <taxon>Vertebrata</taxon>
        <taxon>Euteleostomi</taxon>
        <taxon>Actinopterygii</taxon>
        <taxon>Neopterygii</taxon>
        <taxon>Teleostei</taxon>
        <taxon>Neoteleostei</taxon>
        <taxon>Acanthomorphata</taxon>
        <taxon>Carangaria</taxon>
        <taxon>Carangaria incertae sedis</taxon>
        <taxon>Centropomidae</taxon>
        <taxon>Lates</taxon>
    </lineage>
</organism>
<feature type="non-terminal residue" evidence="16">
    <location>
        <position position="1"/>
    </location>
</feature>
<comment type="subcellular location">
    <subcellularLocation>
        <location evidence="1">Membrane</location>
        <topology evidence="1">Multi-pass membrane protein</topology>
    </subcellularLocation>
</comment>
<feature type="transmembrane region" description="Helical" evidence="14">
    <location>
        <begin position="617"/>
        <end position="639"/>
    </location>
</feature>
<feature type="transmembrane region" description="Helical" evidence="14">
    <location>
        <begin position="497"/>
        <end position="520"/>
    </location>
</feature>
<keyword evidence="9" id="KW-0406">Ion transport</keyword>
<keyword evidence="6" id="KW-0530">Neurotransmitter biosynthesis</keyword>
<dbReference type="InterPro" id="IPR006634">
    <property type="entry name" value="TLC-dom"/>
</dbReference>
<feature type="transmembrane region" description="Helical" evidence="14">
    <location>
        <begin position="587"/>
        <end position="605"/>
    </location>
</feature>
<dbReference type="GO" id="GO:0008292">
    <property type="term" value="P:acetylcholine biosynthetic process"/>
    <property type="evidence" value="ECO:0007669"/>
    <property type="project" value="TreeGrafter"/>
</dbReference>
<keyword evidence="3" id="KW-0813">Transport</keyword>
<dbReference type="Pfam" id="PF03798">
    <property type="entry name" value="TRAM_LAG1_CLN8"/>
    <property type="match status" value="1"/>
</dbReference>
<dbReference type="Gene3D" id="1.20.1730.10">
    <property type="entry name" value="Sodium/glucose cotransporter"/>
    <property type="match status" value="1"/>
</dbReference>
<evidence type="ECO:0000256" key="13">
    <source>
        <dbReference type="RuleBase" id="RU362091"/>
    </source>
</evidence>
<evidence type="ECO:0000256" key="11">
    <source>
        <dbReference type="ARBA" id="ARBA00023180"/>
    </source>
</evidence>
<dbReference type="EMBL" id="BRZM01000035">
    <property type="protein sequence ID" value="GLD58663.1"/>
    <property type="molecule type" value="Genomic_DNA"/>
</dbReference>
<keyword evidence="12" id="KW-0739">Sodium transport</keyword>
<dbReference type="InterPro" id="IPR001734">
    <property type="entry name" value="Na/solute_symporter"/>
</dbReference>